<evidence type="ECO:0000256" key="10">
    <source>
        <dbReference type="SAM" id="Phobius"/>
    </source>
</evidence>
<protein>
    <submittedName>
        <fullName evidence="12">(wild Malaysian banana) hypothetical protein</fullName>
    </submittedName>
</protein>
<reference evidence="12" key="1">
    <citation type="submission" date="2021-03" db="EMBL/GenBank/DDBJ databases">
        <authorList>
            <consortium name="Genoscope - CEA"/>
            <person name="William W."/>
        </authorList>
    </citation>
    <scope>NUCLEOTIDE SEQUENCE</scope>
    <source>
        <strain evidence="12">Doubled-haploid Pahang</strain>
    </source>
</reference>
<evidence type="ECO:0000256" key="9">
    <source>
        <dbReference type="SAM" id="MobiDB-lite"/>
    </source>
</evidence>
<evidence type="ECO:0000256" key="6">
    <source>
        <dbReference type="ARBA" id="ARBA00022989"/>
    </source>
</evidence>
<dbReference type="PANTHER" id="PTHR46539">
    <property type="entry name" value="E3 UBIQUITIN-PROTEIN LIGASE ATL42"/>
    <property type="match status" value="1"/>
</dbReference>
<dbReference type="CDD" id="cd16461">
    <property type="entry name" value="RING-H2_EL5-like"/>
    <property type="match status" value="1"/>
</dbReference>
<dbReference type="GO" id="GO:0008270">
    <property type="term" value="F:zinc ion binding"/>
    <property type="evidence" value="ECO:0007669"/>
    <property type="project" value="UniProtKB-KW"/>
</dbReference>
<dbReference type="InterPro" id="IPR001841">
    <property type="entry name" value="Znf_RING"/>
</dbReference>
<gene>
    <name evidence="12" type="ORF">GSMUA_158320.1</name>
</gene>
<evidence type="ECO:0000256" key="7">
    <source>
        <dbReference type="ARBA" id="ARBA00023136"/>
    </source>
</evidence>
<evidence type="ECO:0000256" key="2">
    <source>
        <dbReference type="ARBA" id="ARBA00022692"/>
    </source>
</evidence>
<keyword evidence="2 10" id="KW-0812">Transmembrane</keyword>
<dbReference type="SUPFAM" id="SSF57850">
    <property type="entry name" value="RING/U-box"/>
    <property type="match status" value="1"/>
</dbReference>
<dbReference type="AlphaFoldDB" id="A0A804JFG0"/>
<evidence type="ECO:0000313" key="12">
    <source>
        <dbReference type="EMBL" id="CAG1846037.1"/>
    </source>
</evidence>
<keyword evidence="7 10" id="KW-0472">Membrane</keyword>
<reference evidence="13" key="2">
    <citation type="submission" date="2021-05" db="UniProtKB">
        <authorList>
            <consortium name="EnsemblPlants"/>
        </authorList>
    </citation>
    <scope>IDENTIFICATION</scope>
    <source>
        <strain evidence="13">subsp. malaccensis</strain>
    </source>
</reference>
<evidence type="ECO:0000313" key="14">
    <source>
        <dbReference type="Proteomes" id="UP000012960"/>
    </source>
</evidence>
<dbReference type="PANTHER" id="PTHR46539:SF24">
    <property type="entry name" value="(WILD MALAYSIAN BANANA) HYPOTHETICAL PROTEIN"/>
    <property type="match status" value="1"/>
</dbReference>
<name>A0A804JFG0_MUSAM</name>
<dbReference type="Pfam" id="PF13639">
    <property type="entry name" value="zf-RING_2"/>
    <property type="match status" value="1"/>
</dbReference>
<feature type="region of interest" description="Disordered" evidence="9">
    <location>
        <begin position="233"/>
        <end position="261"/>
    </location>
</feature>
<proteinExistence type="predicted"/>
<accession>A0A804JFG0</accession>
<keyword evidence="6 10" id="KW-1133">Transmembrane helix</keyword>
<evidence type="ECO:0000256" key="5">
    <source>
        <dbReference type="ARBA" id="ARBA00022833"/>
    </source>
</evidence>
<dbReference type="InParanoid" id="A0A804JFG0"/>
<feature type="compositionally biased region" description="Polar residues" evidence="9">
    <location>
        <begin position="156"/>
        <end position="165"/>
    </location>
</feature>
<evidence type="ECO:0000256" key="8">
    <source>
        <dbReference type="PROSITE-ProRule" id="PRU00175"/>
    </source>
</evidence>
<evidence type="ECO:0000313" key="13">
    <source>
        <dbReference type="EnsemblPlants" id="Ma06_p12290.1"/>
    </source>
</evidence>
<feature type="compositionally biased region" description="Low complexity" evidence="9">
    <location>
        <begin position="166"/>
        <end position="179"/>
    </location>
</feature>
<comment type="subcellular location">
    <subcellularLocation>
        <location evidence="1">Membrane</location>
    </subcellularLocation>
</comment>
<dbReference type="EnsemblPlants" id="Ma06_t12290.1">
    <property type="protein sequence ID" value="Ma06_p12290.1"/>
    <property type="gene ID" value="Ma06_g12290"/>
</dbReference>
<dbReference type="Gramene" id="Ma06_t12290.1">
    <property type="protein sequence ID" value="Ma06_p12290.1"/>
    <property type="gene ID" value="Ma06_g12290"/>
</dbReference>
<dbReference type="InterPro" id="IPR013083">
    <property type="entry name" value="Znf_RING/FYVE/PHD"/>
</dbReference>
<keyword evidence="5" id="KW-0862">Zinc</keyword>
<dbReference type="PROSITE" id="PS50089">
    <property type="entry name" value="ZF_RING_2"/>
    <property type="match status" value="1"/>
</dbReference>
<sequence>MSESEQSMGGVGRLSLRTTTGFMVAGVITCFVLFVLVFFLYLRAKRYWGAIPVSGGRRTRLALTAQPATGFDAAAIVAALPPVVLRAGDLKEGVECAVCLSELSEGEAARLLPRCGHAFHLDCIDMWFCSHSTCPVCRSSAVLEEPEKPDSVAESPRNQDYSGEQSSTSSGSSSGTPTGALVIEIPRSMVDDFQTPSSPRPASSLPEEAISTTTTTTATLRSLRRLLIRGSRVAAVSSPRGHDVEQEGHAPISKAPTSSCH</sequence>
<feature type="region of interest" description="Disordered" evidence="9">
    <location>
        <begin position="145"/>
        <end position="179"/>
    </location>
</feature>
<dbReference type="GO" id="GO:0016020">
    <property type="term" value="C:membrane"/>
    <property type="evidence" value="ECO:0007669"/>
    <property type="project" value="UniProtKB-SubCell"/>
</dbReference>
<feature type="transmembrane region" description="Helical" evidence="10">
    <location>
        <begin position="20"/>
        <end position="42"/>
    </location>
</feature>
<dbReference type="OMA" id="GHAPISK"/>
<evidence type="ECO:0000259" key="11">
    <source>
        <dbReference type="PROSITE" id="PS50089"/>
    </source>
</evidence>
<dbReference type="Proteomes" id="UP000012960">
    <property type="component" value="Unplaced"/>
</dbReference>
<dbReference type="SMART" id="SM00184">
    <property type="entry name" value="RING"/>
    <property type="match status" value="1"/>
</dbReference>
<dbReference type="Gene3D" id="3.30.40.10">
    <property type="entry name" value="Zinc/RING finger domain, C3HC4 (zinc finger)"/>
    <property type="match status" value="1"/>
</dbReference>
<organism evidence="13 14">
    <name type="scientific">Musa acuminata subsp. malaccensis</name>
    <name type="common">Wild banana</name>
    <name type="synonym">Musa malaccensis</name>
    <dbReference type="NCBI Taxonomy" id="214687"/>
    <lineage>
        <taxon>Eukaryota</taxon>
        <taxon>Viridiplantae</taxon>
        <taxon>Streptophyta</taxon>
        <taxon>Embryophyta</taxon>
        <taxon>Tracheophyta</taxon>
        <taxon>Spermatophyta</taxon>
        <taxon>Magnoliopsida</taxon>
        <taxon>Liliopsida</taxon>
        <taxon>Zingiberales</taxon>
        <taxon>Musaceae</taxon>
        <taxon>Musa</taxon>
    </lineage>
</organism>
<evidence type="ECO:0000256" key="3">
    <source>
        <dbReference type="ARBA" id="ARBA00022723"/>
    </source>
</evidence>
<keyword evidence="14" id="KW-1185">Reference proteome</keyword>
<evidence type="ECO:0000256" key="1">
    <source>
        <dbReference type="ARBA" id="ARBA00004370"/>
    </source>
</evidence>
<feature type="domain" description="RING-type" evidence="11">
    <location>
        <begin position="96"/>
        <end position="138"/>
    </location>
</feature>
<keyword evidence="4 8" id="KW-0863">Zinc-finger</keyword>
<feature type="region of interest" description="Disordered" evidence="9">
    <location>
        <begin position="191"/>
        <end position="216"/>
    </location>
</feature>
<keyword evidence="3" id="KW-0479">Metal-binding</keyword>
<dbReference type="EMBL" id="HG996471">
    <property type="protein sequence ID" value="CAG1846037.1"/>
    <property type="molecule type" value="Genomic_DNA"/>
</dbReference>
<evidence type="ECO:0000256" key="4">
    <source>
        <dbReference type="ARBA" id="ARBA00022771"/>
    </source>
</evidence>
<dbReference type="OrthoDB" id="9984778at2759"/>